<dbReference type="GO" id="GO:0008374">
    <property type="term" value="F:O-acyltransferase activity"/>
    <property type="evidence" value="ECO:0007669"/>
    <property type="project" value="InterPro"/>
</dbReference>
<accession>A0AAD3CGA1</accession>
<dbReference type="Pfam" id="PF06974">
    <property type="entry name" value="WS_DGAT_C"/>
    <property type="match status" value="1"/>
</dbReference>
<dbReference type="GO" id="GO:0019432">
    <property type="term" value="P:triglyceride biosynthetic process"/>
    <property type="evidence" value="ECO:0007669"/>
    <property type="project" value="TreeGrafter"/>
</dbReference>
<evidence type="ECO:0000259" key="1">
    <source>
        <dbReference type="Pfam" id="PF06974"/>
    </source>
</evidence>
<name>A0AAD3CGA1_9STRA</name>
<sequence>MKRRVSFTTQNIAMGALPDYMEMFEPVIQVLISFPSIKEMPTEEEITNTLVPRFLKLDRMKGIPRNLGKEWAFVPKENLNPEQFVRSVDVTCNSIKELGNQAQKLNDDELRAKERDLPWWEFVLLRNHSKEFPESMLVLRIDHAIGDGLSIGRICSLIMTNMDGSQVHSLIPSNLVLNKKKSSIIQEKMKLSEMLLLPLRTIKACFSILFLPCTRVDHQIAFSKGVVGRHAKNSGVRNLIVFDEIPLDFVKRIKNKAKISLNDVLIVTLSQAIHDFCHYKECSVIKKGRRVICKATMTFGIPSDHPDLNEVLHNGWYPLSLSLGVGHEDIFQRIKHVTKGTKELKTTPIVVFQALLQDKVLALLPRKLSQHIAGAVYKAHSLTCTNVPGPQKQVMVMDKPVSNCRFSIGHLHSVLSMLSYDGKINVTLVADDDAITDVHLFPVFFHRALVKLGEAFEVEVPQEVKNACSLDQSSI</sequence>
<feature type="domain" description="O-acyltransferase WSD1 C-terminal" evidence="1">
    <location>
        <begin position="321"/>
        <end position="451"/>
    </location>
</feature>
<proteinExistence type="predicted"/>
<reference evidence="2 4" key="2">
    <citation type="journal article" date="2021" name="Sci. Rep.">
        <title>The genome of the diatom Chaetoceros tenuissimus carries an ancient integrated fragment of an extant virus.</title>
        <authorList>
            <person name="Hongo Y."/>
            <person name="Kimura K."/>
            <person name="Takaki Y."/>
            <person name="Yoshida Y."/>
            <person name="Baba S."/>
            <person name="Kobayashi G."/>
            <person name="Nagasaki K."/>
            <person name="Hano T."/>
            <person name="Tomaru Y."/>
        </authorList>
    </citation>
    <scope>NUCLEOTIDE SEQUENCE [LARGE SCALE GENOMIC DNA]</scope>
    <source>
        <strain evidence="2 4">NIES-3715</strain>
    </source>
</reference>
<dbReference type="GO" id="GO:0005886">
    <property type="term" value="C:plasma membrane"/>
    <property type="evidence" value="ECO:0007669"/>
    <property type="project" value="TreeGrafter"/>
</dbReference>
<dbReference type="PANTHER" id="PTHR31650:SF1">
    <property type="entry name" value="WAX ESTER SYNTHASE_DIACYLGLYCEROL ACYLTRANSFERASE 4-RELATED"/>
    <property type="match status" value="1"/>
</dbReference>
<dbReference type="InterPro" id="IPR009721">
    <property type="entry name" value="O-acyltransferase_WSD1_C"/>
</dbReference>
<evidence type="ECO:0000313" key="2">
    <source>
        <dbReference type="EMBL" id="GFH45293.1"/>
    </source>
</evidence>
<dbReference type="PANTHER" id="PTHR31650">
    <property type="entry name" value="O-ACYLTRANSFERASE (WSD1-LIKE) FAMILY PROTEIN"/>
    <property type="match status" value="1"/>
</dbReference>
<evidence type="ECO:0000313" key="4">
    <source>
        <dbReference type="Proteomes" id="UP001054902"/>
    </source>
</evidence>
<dbReference type="Proteomes" id="UP001054902">
    <property type="component" value="Unassembled WGS sequence"/>
</dbReference>
<dbReference type="AlphaFoldDB" id="A0AAD3CGA1"/>
<organism evidence="2 4">
    <name type="scientific">Chaetoceros tenuissimus</name>
    <dbReference type="NCBI Taxonomy" id="426638"/>
    <lineage>
        <taxon>Eukaryota</taxon>
        <taxon>Sar</taxon>
        <taxon>Stramenopiles</taxon>
        <taxon>Ochrophyta</taxon>
        <taxon>Bacillariophyta</taxon>
        <taxon>Coscinodiscophyceae</taxon>
        <taxon>Chaetocerotophycidae</taxon>
        <taxon>Chaetocerotales</taxon>
        <taxon>Chaetocerotaceae</taxon>
        <taxon>Chaetoceros</taxon>
    </lineage>
</organism>
<gene>
    <name evidence="2" type="ORF">CTEN210_01767</name>
    <name evidence="3" type="ORF">CTEN210_01768</name>
</gene>
<reference evidence="2" key="1">
    <citation type="submission" date="2020-02" db="EMBL/GenBank/DDBJ databases">
        <authorList>
            <person name="Hongo Y."/>
            <person name="Kimura K."/>
            <person name="Takaki Y."/>
            <person name="Tomaru Y."/>
        </authorList>
    </citation>
    <scope>NUCLEOTIDE SEQUENCE</scope>
    <source>
        <strain evidence="2">NIES-3715</strain>
    </source>
</reference>
<keyword evidence="4" id="KW-1185">Reference proteome</keyword>
<dbReference type="EMBL" id="BLLK01000020">
    <property type="protein sequence ID" value="GFH45294.1"/>
    <property type="molecule type" value="Genomic_DNA"/>
</dbReference>
<comment type="caution">
    <text evidence="2">The sequence shown here is derived from an EMBL/GenBank/DDBJ whole genome shotgun (WGS) entry which is preliminary data.</text>
</comment>
<dbReference type="InterPro" id="IPR045034">
    <property type="entry name" value="O-acyltransferase_WSD1-like"/>
</dbReference>
<dbReference type="EMBL" id="BLLK01000020">
    <property type="protein sequence ID" value="GFH45293.1"/>
    <property type="molecule type" value="Genomic_DNA"/>
</dbReference>
<protein>
    <recommendedName>
        <fullName evidence="1">O-acyltransferase WSD1 C-terminal domain-containing protein</fullName>
    </recommendedName>
</protein>
<evidence type="ECO:0000313" key="3">
    <source>
        <dbReference type="EMBL" id="GFH45294.1"/>
    </source>
</evidence>